<dbReference type="InterPro" id="IPR035914">
    <property type="entry name" value="Sperma_CUB_dom_sf"/>
</dbReference>
<reference evidence="5 6" key="1">
    <citation type="submission" date="2020-08" db="EMBL/GenBank/DDBJ databases">
        <title>Description of novel Flavobacterium F-408 isolate.</title>
        <authorList>
            <person name="Saticioglu I.B."/>
            <person name="Duman M."/>
            <person name="Altun S."/>
        </authorList>
    </citation>
    <scope>NUCLEOTIDE SEQUENCE [LARGE SCALE GENOMIC DNA]</scope>
    <source>
        <strain evidence="5 6">F-408</strain>
    </source>
</reference>
<dbReference type="Pfam" id="PF20009">
    <property type="entry name" value="GEVED"/>
    <property type="match status" value="1"/>
</dbReference>
<feature type="domain" description="CUB" evidence="4">
    <location>
        <begin position="538"/>
        <end position="640"/>
    </location>
</feature>
<dbReference type="CDD" id="cd00041">
    <property type="entry name" value="CUB"/>
    <property type="match status" value="1"/>
</dbReference>
<evidence type="ECO:0000256" key="2">
    <source>
        <dbReference type="SAM" id="MobiDB-lite"/>
    </source>
</evidence>
<dbReference type="Proteomes" id="UP000605990">
    <property type="component" value="Unassembled WGS sequence"/>
</dbReference>
<keyword evidence="3" id="KW-0732">Signal</keyword>
<dbReference type="InterPro" id="IPR045474">
    <property type="entry name" value="GEVED"/>
</dbReference>
<evidence type="ECO:0000313" key="5">
    <source>
        <dbReference type="EMBL" id="MBC5834548.1"/>
    </source>
</evidence>
<feature type="domain" description="CUB" evidence="4">
    <location>
        <begin position="731"/>
        <end position="863"/>
    </location>
</feature>
<keyword evidence="6" id="KW-1185">Reference proteome</keyword>
<dbReference type="SMART" id="SM00042">
    <property type="entry name" value="CUB"/>
    <property type="match status" value="2"/>
</dbReference>
<dbReference type="EMBL" id="JACRUN010000003">
    <property type="protein sequence ID" value="MBC5834548.1"/>
    <property type="molecule type" value="Genomic_DNA"/>
</dbReference>
<organism evidence="5 6">
    <name type="scientific">Flavobacterium bernardetii</name>
    <dbReference type="NCBI Taxonomy" id="2813823"/>
    <lineage>
        <taxon>Bacteria</taxon>
        <taxon>Pseudomonadati</taxon>
        <taxon>Bacteroidota</taxon>
        <taxon>Flavobacteriia</taxon>
        <taxon>Flavobacteriales</taxon>
        <taxon>Flavobacteriaceae</taxon>
        <taxon>Flavobacterium</taxon>
    </lineage>
</organism>
<dbReference type="RefSeq" id="WP_166126989.1">
    <property type="nucleotide sequence ID" value="NZ_JAANOQ010000004.1"/>
</dbReference>
<comment type="caution">
    <text evidence="5">The sequence shown here is derived from an EMBL/GenBank/DDBJ whole genome shotgun (WGS) entry which is preliminary data.</text>
</comment>
<dbReference type="InterPro" id="IPR000859">
    <property type="entry name" value="CUB_dom"/>
</dbReference>
<gene>
    <name evidence="5" type="ORF">H8R27_06575</name>
</gene>
<evidence type="ECO:0000259" key="4">
    <source>
        <dbReference type="SMART" id="SM00042"/>
    </source>
</evidence>
<protein>
    <submittedName>
        <fullName evidence="5">T9SS sorting signal type C domain-containing protein</fullName>
    </submittedName>
</protein>
<feature type="signal peptide" evidence="3">
    <location>
        <begin position="1"/>
        <end position="41"/>
    </location>
</feature>
<dbReference type="Gene3D" id="2.60.120.290">
    <property type="entry name" value="Spermadhesin, CUB domain"/>
    <property type="match status" value="2"/>
</dbReference>
<evidence type="ECO:0000256" key="3">
    <source>
        <dbReference type="SAM" id="SignalP"/>
    </source>
</evidence>
<sequence length="1869" mass="193422">MNNKAYNPPNKLLTNFKKHITNKLTLLLFFLFLIFTTTTFAQTVDTFSTAGTGTWVCPAGVTSVKIEAWGAGAGGGYSRGSSGAAGGGGGGEYTYSNTITVVPGTTYYYRVGTGGSGGLQGGTAATAGGSSCFSTATNCGGTILTSANGGNIGASVTTNTSGAGGTGGTGGIFSNGGTFRGGNGANGLNGSGTSFGGGGGGGGASTLGNGGDTTNRNGGIGTGVGGGNGGSGGTNSNGTNASNIGGGGAGAHKDNNNNGGGNGGTGQIRITYTIPGSYCAATNTASTSYYITNVTSTGGVANFNNSSAAFAAYSNFSAQFVSQFPGANFSLSATHPTSTYGYNVWVDWNNDTDFNDAGENVLSTGYLSTPASLGTVTIPLGQAAGDYRMRIRNAYLSNPAPACGAFDYGEAEDYTVRVIASPACSGAPTAGTTTVSPATGSPGSSYTVSASGFTNATGLTFQWQYSTTGSGGPWTNQGGPTGTYSNYTATAPALGITTHWRLVVTCTASAQSANSTTAAFTSVSTQNVPTTGNNTVTCGTNIVLFDNGGNAGDYANSSNGYTVLEAGLGATINISGNYVTESVDYIRIYNGTGTGGTLLATYSGTGSINYTGTAGQTLTVQFTSDGSVVYSGFSLSVTYSGTCFPVCAGTPSGGTAVATPASAAPGSSYTVSATGFTGATGLTFQWQFSTNGGGSWTNQGASSGTYSNVTATAPALGTTVLWHLIVTCTSSGQSGTSTNGTFNSVSTQNIPTTGNNTVSCGTNIVLYDNGGNAGDYANSSSGYTVLEAGLSSTITLSGNYTTENSLDYIRIYNGTGTGGTLLASYTGTGTINYTGTAGQTLTVQFYSDSSSVYSGFNISVSYSGVCFPVCAGAPTAGTVTTNPNTGWPGSSYSVVATGYTQALNMTYQWQYSTNAGGPWTNAGAATSSYANYSAIAPASGLVYWHLVVTCTNSGQSTTSSNGVFTTMTVSSVVTGCPNVVSGGLGLSGADPAAVNCTAASTCVDLEATYLDLGETTDYIVEPIVYNPPRSFTGLANPVSVNTDDVWSPVVNLPFNFCFYGNTYTQCVIGSNGILSFNTALAGTSSGYSFNNNIPISGNTVLRENSIFGVFHDINPGVGTLKQVGWELITLPTGCRALVASWSNVPMFSDNAILYTGMMVLYENSNIIEVYINNKMLDNAGAGTWNDGNAIVGIQNATGTLASVPPGRNGLDPNWTATNEAWRFVPNGTSIASIKWYEGAGVTGPVVGTTPTINVCPASTTTYTAEITYTLCDGSTIKESDQTTVTINGAKVWNGSVSTNWNIANNWSPTGVPTSADCVVIPNVANDPIIGGTNYSALGLNLAVNTDAILNITATNALKITDVINVNPTGTIIVQDDASIVQINNIANTGNIQYQRIANIKRLDYVYWSSPVSGFSNSAISPGTPLGFQYKWTPTIGTNPGQFGNWTSANETMITGKGYIVRGPNAFSTTVAANHTATFIGVPNNGDITTPISRGTYNTAGTYSTGVSTTPGTKDDDNWNLVGNPYPSSIDAIKFLTLNTNITGFVNIWTHGTNPSTATADPFYNNYAYNYTPSDYISYNSVGASSGPVGFNGLIGGGQGFLISMLHSTAGTTENLIFNNTLRRDVPTGNVYSNSQFYKTSDKNTNSDEIEKHRIWFDLVTPTGTSVRSLLGYVEGATNESDRLFDAFTNEKPSFNIFSLIEDERMMIQGRKLPFDVNDKVNIGVAIPQDGLYKIALSTVDGLFLNPKQNIYLEDKVLNVIFNLKDAPYSFIDKKGTIKDRFVLRYTKSDKVKEVTNQLTVYDNNVLTVESGKLKIKDIVIFDTLGKLLLNKNNVNDKNYQITNLNRTNSLMIVKVTLEDNSEEVRKVIY</sequence>
<keyword evidence="1" id="KW-1015">Disulfide bond</keyword>
<evidence type="ECO:0000313" key="6">
    <source>
        <dbReference type="Proteomes" id="UP000605990"/>
    </source>
</evidence>
<name>A0ABR7IXV4_9FLAO</name>
<feature type="region of interest" description="Disordered" evidence="2">
    <location>
        <begin position="199"/>
        <end position="262"/>
    </location>
</feature>
<feature type="chain" id="PRO_5046736087" evidence="3">
    <location>
        <begin position="42"/>
        <end position="1869"/>
    </location>
</feature>
<dbReference type="InterPro" id="IPR049304">
    <property type="entry name" value="Gly_rich_dom"/>
</dbReference>
<dbReference type="Pfam" id="PF21722">
    <property type="entry name" value="Gly_rich_2"/>
    <property type="match status" value="1"/>
</dbReference>
<dbReference type="NCBIfam" id="NF033708">
    <property type="entry name" value="T9SS_Cterm_ChiA"/>
    <property type="match status" value="1"/>
</dbReference>
<dbReference type="SUPFAM" id="SSF49854">
    <property type="entry name" value="Spermadhesin, CUB domain"/>
    <property type="match status" value="2"/>
</dbReference>
<accession>A0ABR7IXV4</accession>
<proteinExistence type="predicted"/>
<feature type="compositionally biased region" description="Gly residues" evidence="2">
    <location>
        <begin position="218"/>
        <end position="235"/>
    </location>
</feature>
<evidence type="ECO:0000256" key="1">
    <source>
        <dbReference type="ARBA" id="ARBA00023157"/>
    </source>
</evidence>
<feature type="compositionally biased region" description="Gly residues" evidence="2">
    <location>
        <begin position="199"/>
        <end position="211"/>
    </location>
</feature>